<dbReference type="AlphaFoldDB" id="A0A2S5B955"/>
<keyword evidence="4" id="KW-0926">Vacuole</keyword>
<feature type="transmembrane region" description="Helical" evidence="11">
    <location>
        <begin position="270"/>
        <end position="293"/>
    </location>
</feature>
<dbReference type="PANTHER" id="PTHR10555:SF170">
    <property type="entry name" value="FI18122P1"/>
    <property type="match status" value="1"/>
</dbReference>
<evidence type="ECO:0000256" key="9">
    <source>
        <dbReference type="ARBA" id="ARBA00033785"/>
    </source>
</evidence>
<keyword evidence="5" id="KW-0967">Endosome</keyword>
<evidence type="ECO:0000256" key="1">
    <source>
        <dbReference type="ARBA" id="ARBA00004148"/>
    </source>
</evidence>
<name>A0A2S5B955_9BASI</name>
<evidence type="ECO:0000259" key="12">
    <source>
        <dbReference type="PROSITE" id="PS50195"/>
    </source>
</evidence>
<comment type="function">
    <text evidence="7">Recruits the lipid transfer protein VPS13 to endosomal and vacuolar membranes.</text>
</comment>
<dbReference type="EMBL" id="PJQD01000038">
    <property type="protein sequence ID" value="POY73310.1"/>
    <property type="molecule type" value="Genomic_DNA"/>
</dbReference>
<reference evidence="13 14" key="1">
    <citation type="journal article" date="2018" name="Front. Microbiol.">
        <title>Prospects for Fungal Bioremediation of Acidic Radioactive Waste Sites: Characterization and Genome Sequence of Rhodotorula taiwanensis MD1149.</title>
        <authorList>
            <person name="Tkavc R."/>
            <person name="Matrosova V.Y."/>
            <person name="Grichenko O.E."/>
            <person name="Gostincar C."/>
            <person name="Volpe R.P."/>
            <person name="Klimenkova P."/>
            <person name="Gaidamakova E.K."/>
            <person name="Zhou C.E."/>
            <person name="Stewart B.J."/>
            <person name="Lyman M.G."/>
            <person name="Malfatti S.A."/>
            <person name="Rubinfeld B."/>
            <person name="Courtot M."/>
            <person name="Singh J."/>
            <person name="Dalgard C.L."/>
            <person name="Hamilton T."/>
            <person name="Frey K.G."/>
            <person name="Gunde-Cimerman N."/>
            <person name="Dugan L."/>
            <person name="Daly M.J."/>
        </authorList>
    </citation>
    <scope>NUCLEOTIDE SEQUENCE [LARGE SCALE GENOMIC DNA]</scope>
    <source>
        <strain evidence="13 14">MD1149</strain>
    </source>
</reference>
<dbReference type="PROSITE" id="PS50195">
    <property type="entry name" value="PX"/>
    <property type="match status" value="1"/>
</dbReference>
<dbReference type="Pfam" id="PF00787">
    <property type="entry name" value="PX"/>
    <property type="match status" value="1"/>
</dbReference>
<feature type="compositionally biased region" description="Acidic residues" evidence="10">
    <location>
        <begin position="126"/>
        <end position="138"/>
    </location>
</feature>
<keyword evidence="11" id="KW-1133">Transmembrane helix</keyword>
<evidence type="ECO:0000256" key="3">
    <source>
        <dbReference type="ARBA" id="ARBA00007426"/>
    </source>
</evidence>
<dbReference type="Proteomes" id="UP000237144">
    <property type="component" value="Unassembled WGS sequence"/>
</dbReference>
<accession>A0A2S5B955</accession>
<keyword evidence="6 11" id="KW-0472">Membrane</keyword>
<dbReference type="GO" id="GO:0032266">
    <property type="term" value="F:phosphatidylinositol-3-phosphate binding"/>
    <property type="evidence" value="ECO:0007669"/>
    <property type="project" value="InterPro"/>
</dbReference>
<feature type="compositionally biased region" description="Polar residues" evidence="10">
    <location>
        <begin position="76"/>
        <end position="90"/>
    </location>
</feature>
<feature type="compositionally biased region" description="Polar residues" evidence="10">
    <location>
        <begin position="152"/>
        <end position="162"/>
    </location>
</feature>
<dbReference type="OrthoDB" id="10254720at2759"/>
<evidence type="ECO:0000256" key="8">
    <source>
        <dbReference type="ARBA" id="ARBA00033774"/>
    </source>
</evidence>
<dbReference type="CDD" id="cd07280">
    <property type="entry name" value="PX_YPT35"/>
    <property type="match status" value="1"/>
</dbReference>
<feature type="region of interest" description="Disordered" evidence="10">
    <location>
        <begin position="67"/>
        <end position="113"/>
    </location>
</feature>
<sequence>MEAIARPPPPPRSYTETVQDDIEAATSSSFLLEPTRPRQTTGSTSAASAEYGLPAQRQTAVVVRLRETHDDHVGRPTTSLPFARSSSTATLRLPSATDETTGREAGGGGHAGLVRASSSATLLVRDDEDSDQDSDDSLGSDNESFRFRPPSVASTSPSQRSSRIGVRLEDWSDRPNAAFVRDVKIAGYHTVGADSSGFVVFDIELQTLPTAAQPQGTVMKIHKRYSAFVQLRRDLLAAHPQFRGLLPRLPPKSSLAKYRPSFLEKRRQRLGYWLATVLLHPIVGGTAVVRGWVLE</sequence>
<comment type="similarity">
    <text evidence="3">Belongs to the YPT35 family.</text>
</comment>
<dbReference type="PANTHER" id="PTHR10555">
    <property type="entry name" value="SORTING NEXIN"/>
    <property type="match status" value="1"/>
</dbReference>
<comment type="caution">
    <text evidence="13">The sequence shown here is derived from an EMBL/GenBank/DDBJ whole genome shotgun (WGS) entry which is preliminary data.</text>
</comment>
<dbReference type="InterPro" id="IPR001683">
    <property type="entry name" value="PX_dom"/>
</dbReference>
<dbReference type="Gene3D" id="3.30.1520.10">
    <property type="entry name" value="Phox-like domain"/>
    <property type="match status" value="1"/>
</dbReference>
<feature type="region of interest" description="Disordered" evidence="10">
    <location>
        <begin position="125"/>
        <end position="164"/>
    </location>
</feature>
<evidence type="ECO:0000256" key="10">
    <source>
        <dbReference type="SAM" id="MobiDB-lite"/>
    </source>
</evidence>
<keyword evidence="14" id="KW-1185">Reference proteome</keyword>
<comment type="subcellular location">
    <subcellularLocation>
        <location evidence="2">Endosome</location>
    </subcellularLocation>
    <subcellularLocation>
        <location evidence="1">Vacuole membrane</location>
        <topology evidence="1">Peripheral membrane protein</topology>
    </subcellularLocation>
</comment>
<dbReference type="InterPro" id="IPR037917">
    <property type="entry name" value="Ypt35_PX"/>
</dbReference>
<dbReference type="InterPro" id="IPR036871">
    <property type="entry name" value="PX_dom_sf"/>
</dbReference>
<feature type="compositionally biased region" description="Pro residues" evidence="10">
    <location>
        <begin position="1"/>
        <end position="12"/>
    </location>
</feature>
<feature type="region of interest" description="Disordered" evidence="10">
    <location>
        <begin position="1"/>
        <end position="55"/>
    </location>
</feature>
<dbReference type="SUPFAM" id="SSF64268">
    <property type="entry name" value="PX domain"/>
    <property type="match status" value="1"/>
</dbReference>
<dbReference type="STRING" id="741276.A0A2S5B955"/>
<proteinExistence type="inferred from homology"/>
<evidence type="ECO:0000313" key="13">
    <source>
        <dbReference type="EMBL" id="POY73310.1"/>
    </source>
</evidence>
<feature type="domain" description="PX" evidence="12">
    <location>
        <begin position="179"/>
        <end position="295"/>
    </location>
</feature>
<evidence type="ECO:0000313" key="14">
    <source>
        <dbReference type="Proteomes" id="UP000237144"/>
    </source>
</evidence>
<feature type="compositionally biased region" description="Polar residues" evidence="10">
    <location>
        <begin position="37"/>
        <end position="47"/>
    </location>
</feature>
<evidence type="ECO:0000256" key="5">
    <source>
        <dbReference type="ARBA" id="ARBA00022753"/>
    </source>
</evidence>
<evidence type="ECO:0000256" key="4">
    <source>
        <dbReference type="ARBA" id="ARBA00022554"/>
    </source>
</evidence>
<evidence type="ECO:0000256" key="6">
    <source>
        <dbReference type="ARBA" id="ARBA00023136"/>
    </source>
</evidence>
<evidence type="ECO:0000256" key="11">
    <source>
        <dbReference type="SAM" id="Phobius"/>
    </source>
</evidence>
<dbReference type="SMART" id="SM00312">
    <property type="entry name" value="PX"/>
    <property type="match status" value="1"/>
</dbReference>
<dbReference type="GO" id="GO:0005774">
    <property type="term" value="C:vacuolar membrane"/>
    <property type="evidence" value="ECO:0007669"/>
    <property type="project" value="UniProtKB-SubCell"/>
</dbReference>
<gene>
    <name evidence="13" type="ORF">BMF94_3645</name>
</gene>
<organism evidence="13 14">
    <name type="scientific">Rhodotorula taiwanensis</name>
    <dbReference type="NCBI Taxonomy" id="741276"/>
    <lineage>
        <taxon>Eukaryota</taxon>
        <taxon>Fungi</taxon>
        <taxon>Dikarya</taxon>
        <taxon>Basidiomycota</taxon>
        <taxon>Pucciniomycotina</taxon>
        <taxon>Microbotryomycetes</taxon>
        <taxon>Sporidiobolales</taxon>
        <taxon>Sporidiobolaceae</taxon>
        <taxon>Rhodotorula</taxon>
    </lineage>
</organism>
<evidence type="ECO:0000256" key="7">
    <source>
        <dbReference type="ARBA" id="ARBA00033728"/>
    </source>
</evidence>
<evidence type="ECO:0000256" key="2">
    <source>
        <dbReference type="ARBA" id="ARBA00004177"/>
    </source>
</evidence>
<dbReference type="GO" id="GO:0010008">
    <property type="term" value="C:endosome membrane"/>
    <property type="evidence" value="ECO:0007669"/>
    <property type="project" value="UniProtKB-SubCell"/>
</dbReference>
<protein>
    <recommendedName>
        <fullName evidence="8">Endosomal/vacuolar adapter protein YPT35</fullName>
    </recommendedName>
    <alternativeName>
        <fullName evidence="9">PX domain-containing protein YPT35</fullName>
    </alternativeName>
</protein>
<keyword evidence="11" id="KW-0812">Transmembrane</keyword>